<accession>A0AA39MYE0</accession>
<dbReference type="EMBL" id="JAUEPS010000034">
    <property type="protein sequence ID" value="KAK0451262.1"/>
    <property type="molecule type" value="Genomic_DNA"/>
</dbReference>
<evidence type="ECO:0000313" key="3">
    <source>
        <dbReference type="Proteomes" id="UP001175211"/>
    </source>
</evidence>
<feature type="transmembrane region" description="Helical" evidence="1">
    <location>
        <begin position="96"/>
        <end position="119"/>
    </location>
</feature>
<reference evidence="2" key="1">
    <citation type="submission" date="2023-06" db="EMBL/GenBank/DDBJ databases">
        <authorList>
            <consortium name="Lawrence Berkeley National Laboratory"/>
            <person name="Ahrendt S."/>
            <person name="Sahu N."/>
            <person name="Indic B."/>
            <person name="Wong-Bajracharya J."/>
            <person name="Merenyi Z."/>
            <person name="Ke H.-M."/>
            <person name="Monk M."/>
            <person name="Kocsube S."/>
            <person name="Drula E."/>
            <person name="Lipzen A."/>
            <person name="Balint B."/>
            <person name="Henrissat B."/>
            <person name="Andreopoulos B."/>
            <person name="Martin F.M."/>
            <person name="Harder C.B."/>
            <person name="Rigling D."/>
            <person name="Ford K.L."/>
            <person name="Foster G.D."/>
            <person name="Pangilinan J."/>
            <person name="Papanicolaou A."/>
            <person name="Barry K."/>
            <person name="LaButti K."/>
            <person name="Viragh M."/>
            <person name="Koriabine M."/>
            <person name="Yan M."/>
            <person name="Riley R."/>
            <person name="Champramary S."/>
            <person name="Plett K.L."/>
            <person name="Tsai I.J."/>
            <person name="Slot J."/>
            <person name="Sipos G."/>
            <person name="Plett J."/>
            <person name="Nagy L.G."/>
            <person name="Grigoriev I.V."/>
        </authorList>
    </citation>
    <scope>NUCLEOTIDE SEQUENCE</scope>
    <source>
        <strain evidence="2">CCBAS 213</strain>
    </source>
</reference>
<proteinExistence type="predicted"/>
<keyword evidence="1" id="KW-0472">Membrane</keyword>
<protein>
    <submittedName>
        <fullName evidence="2">Uncharacterized protein</fullName>
    </submittedName>
</protein>
<dbReference type="Proteomes" id="UP001175211">
    <property type="component" value="Unassembled WGS sequence"/>
</dbReference>
<name>A0AA39MYE0_ARMTA</name>
<keyword evidence="1" id="KW-1133">Transmembrane helix</keyword>
<dbReference type="AlphaFoldDB" id="A0AA39MYE0"/>
<feature type="transmembrane region" description="Helical" evidence="1">
    <location>
        <begin position="131"/>
        <end position="149"/>
    </location>
</feature>
<evidence type="ECO:0000256" key="1">
    <source>
        <dbReference type="SAM" id="Phobius"/>
    </source>
</evidence>
<sequence length="159" mass="17545">MLVMITLALYKGYNALYTPLPSPRSSAMKVVDGELVLRLRCVVTFASSAQKLHRHRQCSVLPQNQHVEKDRKLVLNDFIIINLENKGSGSAFVTPWIVPVVSGAFPKGISIALALNSMLRFVLQGYLSSPSFGFLSFLAFVSLLSAQHLSLHSFAEKQP</sequence>
<comment type="caution">
    <text evidence="2">The sequence shown here is derived from an EMBL/GenBank/DDBJ whole genome shotgun (WGS) entry which is preliminary data.</text>
</comment>
<evidence type="ECO:0000313" key="2">
    <source>
        <dbReference type="EMBL" id="KAK0451262.1"/>
    </source>
</evidence>
<keyword evidence="3" id="KW-1185">Reference proteome</keyword>
<dbReference type="GeneID" id="85361445"/>
<keyword evidence="1" id="KW-0812">Transmembrane</keyword>
<dbReference type="RefSeq" id="XP_060327599.1">
    <property type="nucleotide sequence ID" value="XM_060477897.1"/>
</dbReference>
<organism evidence="2 3">
    <name type="scientific">Armillaria tabescens</name>
    <name type="common">Ringless honey mushroom</name>
    <name type="synonym">Agaricus tabescens</name>
    <dbReference type="NCBI Taxonomy" id="1929756"/>
    <lineage>
        <taxon>Eukaryota</taxon>
        <taxon>Fungi</taxon>
        <taxon>Dikarya</taxon>
        <taxon>Basidiomycota</taxon>
        <taxon>Agaricomycotina</taxon>
        <taxon>Agaricomycetes</taxon>
        <taxon>Agaricomycetidae</taxon>
        <taxon>Agaricales</taxon>
        <taxon>Marasmiineae</taxon>
        <taxon>Physalacriaceae</taxon>
        <taxon>Desarmillaria</taxon>
    </lineage>
</organism>
<gene>
    <name evidence="2" type="ORF">EV420DRAFT_1646353</name>
</gene>